<dbReference type="AlphaFoldDB" id="A2C9S1"/>
<feature type="domain" description="Ap4A phosphorylase 1/2 N-terminal" evidence="3">
    <location>
        <begin position="4"/>
        <end position="148"/>
    </location>
</feature>
<dbReference type="PIRSF" id="PIRSF000846">
    <property type="entry name" value="ATP_adenylyltr"/>
    <property type="match status" value="1"/>
</dbReference>
<accession>A2C9S1</accession>
<dbReference type="PANTHER" id="PTHR38420">
    <property type="entry name" value="AP-4-A PHOSPHORYLASE II"/>
    <property type="match status" value="1"/>
</dbReference>
<dbReference type="Proteomes" id="UP000002274">
    <property type="component" value="Chromosome"/>
</dbReference>
<dbReference type="Pfam" id="PF19327">
    <property type="entry name" value="Ap4A_phos_N"/>
    <property type="match status" value="1"/>
</dbReference>
<evidence type="ECO:0000313" key="4">
    <source>
        <dbReference type="EMBL" id="ABM78231.1"/>
    </source>
</evidence>
<dbReference type="Pfam" id="PF09830">
    <property type="entry name" value="ATP_transf"/>
    <property type="match status" value="1"/>
</dbReference>
<dbReference type="SUPFAM" id="SSF54197">
    <property type="entry name" value="HIT-like"/>
    <property type="match status" value="1"/>
</dbReference>
<reference evidence="4 5" key="1">
    <citation type="journal article" date="2007" name="PLoS Genet.">
        <title>Patterns and implications of gene gain and loss in the evolution of Prochlorococcus.</title>
        <authorList>
            <person name="Kettler G.C."/>
            <person name="Martiny A.C."/>
            <person name="Huang K."/>
            <person name="Zucker J."/>
            <person name="Coleman M.L."/>
            <person name="Rodrigue S."/>
            <person name="Chen F."/>
            <person name="Lapidus A."/>
            <person name="Ferriera S."/>
            <person name="Johnson J."/>
            <person name="Steglich C."/>
            <person name="Church G.M."/>
            <person name="Richardson P."/>
            <person name="Chisholm S.W."/>
        </authorList>
    </citation>
    <scope>NUCLEOTIDE SEQUENCE [LARGE SCALE GENOMIC DNA]</scope>
    <source>
        <strain evidence="4 5">MIT 9303</strain>
    </source>
</reference>
<evidence type="ECO:0000313" key="5">
    <source>
        <dbReference type="Proteomes" id="UP000002274"/>
    </source>
</evidence>
<dbReference type="GO" id="GO:0003877">
    <property type="term" value="F:ATP:ADP adenylyltransferase activity"/>
    <property type="evidence" value="ECO:0007669"/>
    <property type="project" value="UniProtKB-EC"/>
</dbReference>
<dbReference type="EMBL" id="CP000554">
    <property type="protein sequence ID" value="ABM78231.1"/>
    <property type="molecule type" value="Genomic_DNA"/>
</dbReference>
<feature type="active site" description="Nucleophile" evidence="1">
    <location>
        <position position="143"/>
    </location>
</feature>
<dbReference type="HOGENOM" id="CLU_049915_3_0_3"/>
<dbReference type="BioCyc" id="PMAR59922:G1G80-1285-MONOMER"/>
<dbReference type="PANTHER" id="PTHR38420:SF1">
    <property type="entry name" value="PUTATIVE (AFU_ORTHOLOGUE AFUA_5G14690)-RELATED"/>
    <property type="match status" value="1"/>
</dbReference>
<dbReference type="InterPro" id="IPR043171">
    <property type="entry name" value="Ap4A_phos1/2-like"/>
</dbReference>
<evidence type="ECO:0000259" key="2">
    <source>
        <dbReference type="Pfam" id="PF09830"/>
    </source>
</evidence>
<dbReference type="GO" id="GO:0009117">
    <property type="term" value="P:nucleotide metabolic process"/>
    <property type="evidence" value="ECO:0007669"/>
    <property type="project" value="InterPro"/>
</dbReference>
<organism evidence="4 5">
    <name type="scientific">Prochlorococcus marinus (strain MIT 9303)</name>
    <dbReference type="NCBI Taxonomy" id="59922"/>
    <lineage>
        <taxon>Bacteria</taxon>
        <taxon>Bacillati</taxon>
        <taxon>Cyanobacteriota</taxon>
        <taxon>Cyanophyceae</taxon>
        <taxon>Synechococcales</taxon>
        <taxon>Prochlorococcaceae</taxon>
        <taxon>Prochlorococcus</taxon>
    </lineage>
</organism>
<evidence type="ECO:0000259" key="3">
    <source>
        <dbReference type="Pfam" id="PF19327"/>
    </source>
</evidence>
<dbReference type="InterPro" id="IPR009163">
    <property type="entry name" value="Ap4A_phos1/2"/>
</dbReference>
<protein>
    <submittedName>
        <fullName evidence="4">Possible ATP adenylyltransferase</fullName>
        <ecNumber evidence="4">2.7.7.53</ecNumber>
    </submittedName>
</protein>
<dbReference type="KEGG" id="pmf:P9303_14851"/>
<gene>
    <name evidence="4" type="primary">apa2</name>
    <name evidence="4" type="ordered locus">P9303_14851</name>
</gene>
<feature type="domain" description="ATP adenylyltransferase C-terminal" evidence="2">
    <location>
        <begin position="174"/>
        <end position="276"/>
    </location>
</feature>
<evidence type="ECO:0000256" key="1">
    <source>
        <dbReference type="PIRSR" id="PIRSR000846-1"/>
    </source>
</evidence>
<dbReference type="RefSeq" id="WP_011826125.1">
    <property type="nucleotide sequence ID" value="NC_008820.1"/>
</dbReference>
<dbReference type="STRING" id="59922.P9303_14851"/>
<keyword evidence="4" id="KW-0548">Nucleotidyltransferase</keyword>
<dbReference type="EC" id="2.7.7.53" evidence="4"/>
<keyword evidence="4" id="KW-0808">Transferase</keyword>
<dbReference type="Gene3D" id="3.30.428.70">
    <property type="match status" value="1"/>
</dbReference>
<dbReference type="InterPro" id="IPR036265">
    <property type="entry name" value="HIT-like_sf"/>
</dbReference>
<dbReference type="InterPro" id="IPR045759">
    <property type="entry name" value="Ap4A_phos1/2_N"/>
</dbReference>
<proteinExistence type="predicted"/>
<sequence length="281" mass="31810">MAIEHYWDQALERSTAAQLNGALVPLSTELSRIPARQGEPFELRKLKGPPPSHLVARGPKQNPFLPWDPRLEVSQIGMRHVLILNKYPVQKGHMLLITREWAPQHGWLSCHDWEALLSVDQDTKGLWFFNSSPAAGASQPHRHLQFLRRSDDERSCPRQEWFQSLLKASPKKNCPLTQCCAATARAQNHESEIHYQAYLTLCEQIGLGNPKENQHPRKPYNLLLTKEWIALILRSREGNAGFSINALGFAGYLLSTETSDLAWLNRHGPEALLEGVVNTIP</sequence>
<name>A2C9S1_PROM3</name>
<dbReference type="GO" id="GO:0005524">
    <property type="term" value="F:ATP binding"/>
    <property type="evidence" value="ECO:0007669"/>
    <property type="project" value="InterPro"/>
</dbReference>
<dbReference type="InterPro" id="IPR019200">
    <property type="entry name" value="ATP_adenylylTrfase_C"/>
</dbReference>